<dbReference type="Proteomes" id="UP001165190">
    <property type="component" value="Unassembled WGS sequence"/>
</dbReference>
<dbReference type="OrthoDB" id="5554229at2759"/>
<sequence length="152" mass="17531">MKGQADKKRKECELQVGDWVFLKLQPYRQQTVCARTGQKFASRWFGPFLITERIGAVAYRLKLPENSRVHPVFHVSQLKKRVGSNKIQDECPSIDADGSISKEPVRIIDRRIGKMGNRAVTKVLVEWSNSFTEDATWEVMHLLKQQFPSFNP</sequence>
<dbReference type="Pfam" id="PF24626">
    <property type="entry name" value="SH3_Tf2-1"/>
    <property type="match status" value="1"/>
</dbReference>
<reference evidence="2" key="1">
    <citation type="submission" date="2023-05" db="EMBL/GenBank/DDBJ databases">
        <title>Genome and transcriptome analyses reveal genes involved in the formation of fine ridges on petal epidermal cells in Hibiscus trionum.</title>
        <authorList>
            <person name="Koshimizu S."/>
            <person name="Masuda S."/>
            <person name="Ishii T."/>
            <person name="Shirasu K."/>
            <person name="Hoshino A."/>
            <person name="Arita M."/>
        </authorList>
    </citation>
    <scope>NUCLEOTIDE SEQUENCE</scope>
    <source>
        <strain evidence="2">Hamamatsu line</strain>
    </source>
</reference>
<dbReference type="AlphaFoldDB" id="A0A9W7HLC2"/>
<name>A0A9W7HLC2_HIBTR</name>
<gene>
    <name evidence="2" type="ORF">HRI_001661200</name>
</gene>
<dbReference type="InterPro" id="IPR016197">
    <property type="entry name" value="Chromo-like_dom_sf"/>
</dbReference>
<dbReference type="InterPro" id="IPR056924">
    <property type="entry name" value="SH3_Tf2-1"/>
</dbReference>
<organism evidence="2 3">
    <name type="scientific">Hibiscus trionum</name>
    <name type="common">Flower of an hour</name>
    <dbReference type="NCBI Taxonomy" id="183268"/>
    <lineage>
        <taxon>Eukaryota</taxon>
        <taxon>Viridiplantae</taxon>
        <taxon>Streptophyta</taxon>
        <taxon>Embryophyta</taxon>
        <taxon>Tracheophyta</taxon>
        <taxon>Spermatophyta</taxon>
        <taxon>Magnoliopsida</taxon>
        <taxon>eudicotyledons</taxon>
        <taxon>Gunneridae</taxon>
        <taxon>Pentapetalae</taxon>
        <taxon>rosids</taxon>
        <taxon>malvids</taxon>
        <taxon>Malvales</taxon>
        <taxon>Malvaceae</taxon>
        <taxon>Malvoideae</taxon>
        <taxon>Hibiscus</taxon>
    </lineage>
</organism>
<proteinExistence type="predicted"/>
<protein>
    <recommendedName>
        <fullName evidence="1">Tf2-1-like SH3-like domain-containing protein</fullName>
    </recommendedName>
</protein>
<keyword evidence="3" id="KW-1185">Reference proteome</keyword>
<dbReference type="PANTHER" id="PTHR46148">
    <property type="entry name" value="CHROMO DOMAIN-CONTAINING PROTEIN"/>
    <property type="match status" value="1"/>
</dbReference>
<evidence type="ECO:0000259" key="1">
    <source>
        <dbReference type="Pfam" id="PF24626"/>
    </source>
</evidence>
<evidence type="ECO:0000313" key="2">
    <source>
        <dbReference type="EMBL" id="GMI79919.1"/>
    </source>
</evidence>
<evidence type="ECO:0000313" key="3">
    <source>
        <dbReference type="Proteomes" id="UP001165190"/>
    </source>
</evidence>
<feature type="domain" description="Tf2-1-like SH3-like" evidence="1">
    <location>
        <begin position="17"/>
        <end position="80"/>
    </location>
</feature>
<dbReference type="EMBL" id="BSYR01000017">
    <property type="protein sequence ID" value="GMI79919.1"/>
    <property type="molecule type" value="Genomic_DNA"/>
</dbReference>
<accession>A0A9W7HLC2</accession>
<dbReference type="SUPFAM" id="SSF54160">
    <property type="entry name" value="Chromo domain-like"/>
    <property type="match status" value="1"/>
</dbReference>
<dbReference type="PANTHER" id="PTHR46148:SF52">
    <property type="entry name" value="OS04G0603800 PROTEIN"/>
    <property type="match status" value="1"/>
</dbReference>
<comment type="caution">
    <text evidence="2">The sequence shown here is derived from an EMBL/GenBank/DDBJ whole genome shotgun (WGS) entry which is preliminary data.</text>
</comment>